<dbReference type="Gene3D" id="3.30.428.10">
    <property type="entry name" value="HIT-like"/>
    <property type="match status" value="1"/>
</dbReference>
<dbReference type="AlphaFoldDB" id="A0A8J3UM73"/>
<reference evidence="5" key="1">
    <citation type="submission" date="2021-01" db="EMBL/GenBank/DDBJ databases">
        <title>Whole genome shotgun sequence of Planotetraspora silvatica NBRC 100141.</title>
        <authorList>
            <person name="Komaki H."/>
            <person name="Tamura T."/>
        </authorList>
    </citation>
    <scope>NUCLEOTIDE SEQUENCE</scope>
    <source>
        <strain evidence="5">NBRC 100141</strain>
    </source>
</reference>
<dbReference type="PANTHER" id="PTHR46648:SF1">
    <property type="entry name" value="ADENOSINE 5'-MONOPHOSPHORAMIDASE HNT1"/>
    <property type="match status" value="1"/>
</dbReference>
<dbReference type="InterPro" id="IPR001310">
    <property type="entry name" value="Histidine_triad_HIT"/>
</dbReference>
<evidence type="ECO:0000256" key="1">
    <source>
        <dbReference type="PIRSR" id="PIRSR601310-1"/>
    </source>
</evidence>
<dbReference type="GO" id="GO:0009117">
    <property type="term" value="P:nucleotide metabolic process"/>
    <property type="evidence" value="ECO:0007669"/>
    <property type="project" value="TreeGrafter"/>
</dbReference>
<evidence type="ECO:0000259" key="4">
    <source>
        <dbReference type="PROSITE" id="PS51084"/>
    </source>
</evidence>
<protein>
    <recommendedName>
        <fullName evidence="4">HIT domain-containing protein</fullName>
    </recommendedName>
</protein>
<dbReference type="PROSITE" id="PS51084">
    <property type="entry name" value="HIT_2"/>
    <property type="match status" value="1"/>
</dbReference>
<evidence type="ECO:0000313" key="6">
    <source>
        <dbReference type="Proteomes" id="UP000644610"/>
    </source>
</evidence>
<evidence type="ECO:0000256" key="2">
    <source>
        <dbReference type="PIRSR" id="PIRSR601310-3"/>
    </source>
</evidence>
<dbReference type="GO" id="GO:0003824">
    <property type="term" value="F:catalytic activity"/>
    <property type="evidence" value="ECO:0007669"/>
    <property type="project" value="InterPro"/>
</dbReference>
<accession>A0A8J3UM73</accession>
<comment type="caution">
    <text evidence="5">The sequence shown here is derived from an EMBL/GenBank/DDBJ whole genome shotgun (WGS) entry which is preliminary data.</text>
</comment>
<feature type="short sequence motif" description="Histidine triad motif" evidence="2 3">
    <location>
        <begin position="119"/>
        <end position="123"/>
    </location>
</feature>
<evidence type="ECO:0000313" key="5">
    <source>
        <dbReference type="EMBL" id="GII46990.1"/>
    </source>
</evidence>
<dbReference type="Pfam" id="PF01230">
    <property type="entry name" value="HIT"/>
    <property type="match status" value="1"/>
</dbReference>
<keyword evidence="6" id="KW-1185">Reference proteome</keyword>
<feature type="domain" description="HIT" evidence="4">
    <location>
        <begin position="27"/>
        <end position="134"/>
    </location>
</feature>
<sequence length="169" mass="18815">MNDPVADRRVPFDVTAYEVRARQGPCFICSLLGGDPGYRHEVVYEDERHIAFLDRHPTMVGRTLVAPKPHIEHVVRDLAERDYLALMALVRRVALAVEASVPTERTYLLSLGSGQGNAHLHWHVAPLPPGVPYGRQQHYALMTENGVVSQTPERAAEVAARIRAHLDGD</sequence>
<dbReference type="Proteomes" id="UP000644610">
    <property type="component" value="Unassembled WGS sequence"/>
</dbReference>
<dbReference type="SUPFAM" id="SSF54197">
    <property type="entry name" value="HIT-like"/>
    <property type="match status" value="1"/>
</dbReference>
<feature type="active site" description="Tele-AMP-histidine intermediate" evidence="1">
    <location>
        <position position="121"/>
    </location>
</feature>
<dbReference type="RefSeq" id="WP_203975156.1">
    <property type="nucleotide sequence ID" value="NZ_BAAAKY010000014.1"/>
</dbReference>
<dbReference type="InterPro" id="IPR011146">
    <property type="entry name" value="HIT-like"/>
</dbReference>
<dbReference type="EMBL" id="BOOQ01000022">
    <property type="protein sequence ID" value="GII46990.1"/>
    <property type="molecule type" value="Genomic_DNA"/>
</dbReference>
<organism evidence="5 6">
    <name type="scientific">Planotetraspora silvatica</name>
    <dbReference type="NCBI Taxonomy" id="234614"/>
    <lineage>
        <taxon>Bacteria</taxon>
        <taxon>Bacillati</taxon>
        <taxon>Actinomycetota</taxon>
        <taxon>Actinomycetes</taxon>
        <taxon>Streptosporangiales</taxon>
        <taxon>Streptosporangiaceae</taxon>
        <taxon>Planotetraspora</taxon>
    </lineage>
</organism>
<dbReference type="InterPro" id="IPR036265">
    <property type="entry name" value="HIT-like_sf"/>
</dbReference>
<dbReference type="PANTHER" id="PTHR46648">
    <property type="entry name" value="HIT FAMILY PROTEIN 1"/>
    <property type="match status" value="1"/>
</dbReference>
<evidence type="ECO:0000256" key="3">
    <source>
        <dbReference type="PROSITE-ProRule" id="PRU00464"/>
    </source>
</evidence>
<name>A0A8J3UM73_9ACTN</name>
<gene>
    <name evidence="5" type="ORF">Psi02_34140</name>
</gene>
<proteinExistence type="predicted"/>